<dbReference type="InterPro" id="IPR011990">
    <property type="entry name" value="TPR-like_helical_dom_sf"/>
</dbReference>
<dbReference type="OrthoDB" id="5103233at2759"/>
<protein>
    <recommendedName>
        <fullName evidence="2">DUF7779 domain-containing protein</fullName>
    </recommendedName>
</protein>
<proteinExistence type="predicted"/>
<dbReference type="SUPFAM" id="SSF48452">
    <property type="entry name" value="TPR-like"/>
    <property type="match status" value="1"/>
</dbReference>
<dbReference type="EMBL" id="JAGTJS010000007">
    <property type="protein sequence ID" value="KAH7264359.1"/>
    <property type="molecule type" value="Genomic_DNA"/>
</dbReference>
<accession>A0A9P9KPL7</accession>
<feature type="compositionally biased region" description="Low complexity" evidence="1">
    <location>
        <begin position="561"/>
        <end position="579"/>
    </location>
</feature>
<sequence length="1310" mass="145995">MDESEKSGGTDQLRQLLLCFQCQRVPFDLISRACEPKSAWSAIGELEQIQPHEGGVPLWLLDLREAHRWPFGHGDDAAAPGLDGLRLINNCGIRYFEIQASPTDGLEADDDEQSQEEYVSQCIRIFNHAFPCRNTEVLGEEVAARLMPLAKSFLLPLLASVSEREIRHWLLPSESPLHPTSFPRKLLNAIDTPTAQGHGAEPCLKVFLEMIETISTSSLECFERSALNGTCGGLDERSNAWAGVALGVLISSQRTKRLEPQALSYAIVKAATSWNPKSTTIPSPIEYLVAIELLPYARLRIISLPESLTVSMELNLLRGLLLSRMQYHDEAATVLHGTFPAAISHWGLTSFQVGIIAAESANCYNILRKEDVANTIATRCLSARNTRELASRQDWFYLSLCLADSLIGSGRYAEAESALEHLISQPQITPTIHMMGCLRLSKIRRRVPVENGTAESHHSLHEALGLFGQVPNALREEYLEETACTLEATMATTQGSLEAQEALMDSVNDLLDQTSLAESPAQKRYAQAQLEFKHNTLRQENDTIVPGHGFRWARSASTEATSQTRSDSSSITDDMTTPTATPNVFSVPYERDKNYIVVQELEGLLQVASPRGGIGVSSIYGDVGIGKTALATEAVYRTGFMFSAVIWIRDAPLDEIFNYLSSVATQLGLKNAEQMYKWFATPGEFGFPGRWLMVFDGIESEEVIRQLWPTGGQTGAVLSVSRRKPSYLNDLASDTPRYTKLGPLNPTNAMILAWGFLNHSAKATFAVNLFKPDASTPRYLLKREYSLAELLEGYPAAIEQAASLISRRDMGIGDFIAGYKKAQASISNLLMGIFPHPNHDIHLMTIWLLNPGDGGPLMNVLSLLDASAVPESFLWPNASFTRPDGYPQSISEFEEVRNELLGSSLICRERTQQSLWTHPAVQNIFRERMDRPSFDRAYYRALLLLAHAWPCQYENQLFINDISPHAECSRLWPHVSTLIREPHWPSPYALSAHEATQILKVLLDISWCGIICFMHHQCLNLVEDILEVQATDGLPRETARQMCLLSYYKGVLMYRAPRYDQAGLYFRRSFTQVINYLGPGSEDYWSLQAAAHHGVGDVKRRTGDFLGSIDSYDMSIKALEHLKESPEQELSIVRVHLGLSLLMNGQPEVAESVLEQARLTKSATSIANEIPTNRCRNGALFHGLAIAKLAQGKAEESLQFALECLEQIPPLYTSDQKLLACTFHIVVSSSYARLSRVDLAQQHFDLAGAILFVLKPLSYDEICLKALQEQKRLYSLMSQGIWEDLDIALDLQEFFDGPFLNLRFFAACVL</sequence>
<name>A0A9P9KPL7_FUSSL</name>
<feature type="domain" description="DUF7779" evidence="2">
    <location>
        <begin position="857"/>
        <end position="931"/>
    </location>
</feature>
<dbReference type="SUPFAM" id="SSF52540">
    <property type="entry name" value="P-loop containing nucleoside triphosphate hydrolases"/>
    <property type="match status" value="1"/>
</dbReference>
<gene>
    <name evidence="3" type="ORF">B0J15DRAFT_581293</name>
</gene>
<evidence type="ECO:0000313" key="3">
    <source>
        <dbReference type="EMBL" id="KAH7264359.1"/>
    </source>
</evidence>
<feature type="region of interest" description="Disordered" evidence="1">
    <location>
        <begin position="554"/>
        <end position="582"/>
    </location>
</feature>
<dbReference type="InterPro" id="IPR056681">
    <property type="entry name" value="DUF7779"/>
</dbReference>
<dbReference type="Proteomes" id="UP000736672">
    <property type="component" value="Unassembled WGS sequence"/>
</dbReference>
<evidence type="ECO:0000259" key="2">
    <source>
        <dbReference type="Pfam" id="PF25000"/>
    </source>
</evidence>
<comment type="caution">
    <text evidence="3">The sequence shown here is derived from an EMBL/GenBank/DDBJ whole genome shotgun (WGS) entry which is preliminary data.</text>
</comment>
<dbReference type="Pfam" id="PF25000">
    <property type="entry name" value="DUF7779"/>
    <property type="match status" value="1"/>
</dbReference>
<keyword evidence="4" id="KW-1185">Reference proteome</keyword>
<dbReference type="Gene3D" id="3.40.50.300">
    <property type="entry name" value="P-loop containing nucleotide triphosphate hydrolases"/>
    <property type="match status" value="1"/>
</dbReference>
<dbReference type="InterPro" id="IPR027417">
    <property type="entry name" value="P-loop_NTPase"/>
</dbReference>
<feature type="non-terminal residue" evidence="3">
    <location>
        <position position="1310"/>
    </location>
</feature>
<dbReference type="Gene3D" id="1.25.40.10">
    <property type="entry name" value="Tetratricopeptide repeat domain"/>
    <property type="match status" value="1"/>
</dbReference>
<reference evidence="3" key="1">
    <citation type="journal article" date="2021" name="Nat. Commun.">
        <title>Genetic determinants of endophytism in the Arabidopsis root mycobiome.</title>
        <authorList>
            <person name="Mesny F."/>
            <person name="Miyauchi S."/>
            <person name="Thiergart T."/>
            <person name="Pickel B."/>
            <person name="Atanasova L."/>
            <person name="Karlsson M."/>
            <person name="Huettel B."/>
            <person name="Barry K.W."/>
            <person name="Haridas S."/>
            <person name="Chen C."/>
            <person name="Bauer D."/>
            <person name="Andreopoulos W."/>
            <person name="Pangilinan J."/>
            <person name="LaButti K."/>
            <person name="Riley R."/>
            <person name="Lipzen A."/>
            <person name="Clum A."/>
            <person name="Drula E."/>
            <person name="Henrissat B."/>
            <person name="Kohler A."/>
            <person name="Grigoriev I.V."/>
            <person name="Martin F.M."/>
            <person name="Hacquard S."/>
        </authorList>
    </citation>
    <scope>NUCLEOTIDE SEQUENCE</scope>
    <source>
        <strain evidence="3">FSSC 5 MPI-SDFR-AT-0091</strain>
    </source>
</reference>
<evidence type="ECO:0000256" key="1">
    <source>
        <dbReference type="SAM" id="MobiDB-lite"/>
    </source>
</evidence>
<organism evidence="3 4">
    <name type="scientific">Fusarium solani</name>
    <name type="common">Filamentous fungus</name>
    <dbReference type="NCBI Taxonomy" id="169388"/>
    <lineage>
        <taxon>Eukaryota</taxon>
        <taxon>Fungi</taxon>
        <taxon>Dikarya</taxon>
        <taxon>Ascomycota</taxon>
        <taxon>Pezizomycotina</taxon>
        <taxon>Sordariomycetes</taxon>
        <taxon>Hypocreomycetidae</taxon>
        <taxon>Hypocreales</taxon>
        <taxon>Nectriaceae</taxon>
        <taxon>Fusarium</taxon>
        <taxon>Fusarium solani species complex</taxon>
    </lineage>
</organism>
<evidence type="ECO:0000313" key="4">
    <source>
        <dbReference type="Proteomes" id="UP000736672"/>
    </source>
</evidence>